<reference evidence="2 3" key="1">
    <citation type="submission" date="2020-08" db="EMBL/GenBank/DDBJ databases">
        <title>Genomic Encyclopedia of Type Strains, Phase IV (KMG-IV): sequencing the most valuable type-strain genomes for metagenomic binning, comparative biology and taxonomic classification.</title>
        <authorList>
            <person name="Goeker M."/>
        </authorList>
    </citation>
    <scope>NUCLEOTIDE SEQUENCE [LARGE SCALE GENOMIC DNA]</scope>
    <source>
        <strain evidence="2 3">DSM 105137</strain>
    </source>
</reference>
<keyword evidence="1" id="KW-1133">Transmembrane helix</keyword>
<keyword evidence="1" id="KW-0812">Transmembrane</keyword>
<sequence length="49" mass="5518">MKQAAAPPNDEPDIDAPPVLGSWRNIYLFVLLLHLALIITFYLVTCLYS</sequence>
<dbReference type="RefSeq" id="WP_183497228.1">
    <property type="nucleotide sequence ID" value="NZ_JACIFF010000011.1"/>
</dbReference>
<feature type="transmembrane region" description="Helical" evidence="1">
    <location>
        <begin position="26"/>
        <end position="48"/>
    </location>
</feature>
<keyword evidence="3" id="KW-1185">Reference proteome</keyword>
<evidence type="ECO:0000313" key="2">
    <source>
        <dbReference type="EMBL" id="MBB4081001.1"/>
    </source>
</evidence>
<keyword evidence="1" id="KW-0472">Membrane</keyword>
<evidence type="ECO:0000256" key="1">
    <source>
        <dbReference type="SAM" id="Phobius"/>
    </source>
</evidence>
<proteinExistence type="predicted"/>
<comment type="caution">
    <text evidence="2">The sequence shown here is derived from an EMBL/GenBank/DDBJ whole genome shotgun (WGS) entry which is preliminary data.</text>
</comment>
<organism evidence="2 3">
    <name type="scientific">Neolewinella aquimaris</name>
    <dbReference type="NCBI Taxonomy" id="1835722"/>
    <lineage>
        <taxon>Bacteria</taxon>
        <taxon>Pseudomonadati</taxon>
        <taxon>Bacteroidota</taxon>
        <taxon>Saprospiria</taxon>
        <taxon>Saprospirales</taxon>
        <taxon>Lewinellaceae</taxon>
        <taxon>Neolewinella</taxon>
    </lineage>
</organism>
<dbReference type="AlphaFoldDB" id="A0A840E771"/>
<protein>
    <submittedName>
        <fullName evidence="2">Uncharacterized protein</fullName>
    </submittedName>
</protein>
<gene>
    <name evidence="2" type="ORF">GGR28_003642</name>
</gene>
<name>A0A840E771_9BACT</name>
<dbReference type="EMBL" id="JACIFF010000011">
    <property type="protein sequence ID" value="MBB4081001.1"/>
    <property type="molecule type" value="Genomic_DNA"/>
</dbReference>
<accession>A0A840E771</accession>
<dbReference type="Proteomes" id="UP000576209">
    <property type="component" value="Unassembled WGS sequence"/>
</dbReference>
<evidence type="ECO:0000313" key="3">
    <source>
        <dbReference type="Proteomes" id="UP000576209"/>
    </source>
</evidence>